<dbReference type="Proteomes" id="UP000030905">
    <property type="component" value="Chromosome"/>
</dbReference>
<dbReference type="InterPro" id="IPR036388">
    <property type="entry name" value="WH-like_DNA-bd_sf"/>
</dbReference>
<evidence type="ECO:0000313" key="5">
    <source>
        <dbReference type="EMBL" id="KRU13203.1"/>
    </source>
</evidence>
<dbReference type="GO" id="GO:0042732">
    <property type="term" value="P:D-xylose metabolic process"/>
    <property type="evidence" value="ECO:0007669"/>
    <property type="project" value="UniProtKB-KW"/>
</dbReference>
<reference evidence="4 7" key="1">
    <citation type="journal article" date="2015" name="Genome Announc.">
        <title>Complete Genome Sequence of the Nitrogen-Fixing and Solvent-Producing Clostridium pasteurianum DSM 525.</title>
        <authorList>
            <person name="Poehlein A."/>
            <person name="Grosse-Honebrink A."/>
            <person name="Zhang Y."/>
            <person name="Minton N.P."/>
            <person name="Daniel R."/>
        </authorList>
    </citation>
    <scope>NUCLEOTIDE SEQUENCE [LARGE SCALE GENOMIC DNA]</scope>
    <source>
        <strain evidence="4">DSM 525</strain>
        <strain evidence="7">DSM 525 / ATCC 6013</strain>
    </source>
</reference>
<dbReference type="EMBL" id="CP009268">
    <property type="protein sequence ID" value="AJA50787.1"/>
    <property type="molecule type" value="Genomic_DNA"/>
</dbReference>
<evidence type="ECO:0000256" key="2">
    <source>
        <dbReference type="ARBA" id="ARBA00006479"/>
    </source>
</evidence>
<dbReference type="Gene3D" id="1.10.10.10">
    <property type="entry name" value="Winged helix-like DNA-binding domain superfamily/Winged helix DNA-binding domain"/>
    <property type="match status" value="1"/>
</dbReference>
<dbReference type="SUPFAM" id="SSF46785">
    <property type="entry name" value="Winged helix' DNA-binding domain"/>
    <property type="match status" value="1"/>
</dbReference>
<name>A0A0H3J0D3_CLOPA</name>
<dbReference type="GeneID" id="93072916"/>
<dbReference type="InterPro" id="IPR036390">
    <property type="entry name" value="WH_DNA-bd_sf"/>
</dbReference>
<keyword evidence="3" id="KW-0119">Carbohydrate metabolism</keyword>
<dbReference type="RefSeq" id="WP_004455477.1">
    <property type="nucleotide sequence ID" value="NZ_ANZB01000010.1"/>
</dbReference>
<protein>
    <submittedName>
        <fullName evidence="5">ROK family protein</fullName>
    </submittedName>
    <submittedName>
        <fullName evidence="4">Xylose repressor</fullName>
    </submittedName>
</protein>
<dbReference type="PATRIC" id="fig|1262449.3.peg.2873"/>
<dbReference type="Pfam" id="PF13412">
    <property type="entry name" value="HTH_24"/>
    <property type="match status" value="1"/>
</dbReference>
<comment type="similarity">
    <text evidence="2">Belongs to the ROK (NagC/XylR) family.</text>
</comment>
<proteinExistence type="inferred from homology"/>
<evidence type="ECO:0000313" key="6">
    <source>
        <dbReference type="Proteomes" id="UP000028042"/>
    </source>
</evidence>
<evidence type="ECO:0000313" key="7">
    <source>
        <dbReference type="Proteomes" id="UP000030905"/>
    </source>
</evidence>
<dbReference type="Proteomes" id="UP000028042">
    <property type="component" value="Unassembled WGS sequence"/>
</dbReference>
<evidence type="ECO:0000313" key="4">
    <source>
        <dbReference type="EMBL" id="AJA50787.1"/>
    </source>
</evidence>
<keyword evidence="7" id="KW-1185">Reference proteome</keyword>
<dbReference type="KEGG" id="cpat:CLPA_c06990"/>
<organism evidence="4 7">
    <name type="scientific">Clostridium pasteurianum DSM 525 = ATCC 6013</name>
    <dbReference type="NCBI Taxonomy" id="1262449"/>
    <lineage>
        <taxon>Bacteria</taxon>
        <taxon>Bacillati</taxon>
        <taxon>Bacillota</taxon>
        <taxon>Clostridia</taxon>
        <taxon>Eubacteriales</taxon>
        <taxon>Clostridiaceae</taxon>
        <taxon>Clostridium</taxon>
    </lineage>
</organism>
<dbReference type="KEGG" id="cpae:CPAST_c06990"/>
<dbReference type="eggNOG" id="COG1522">
    <property type="taxonomic scope" value="Bacteria"/>
</dbReference>
<comment type="function">
    <text evidence="1">Transcriptional repressor of xylose-utilizing enzymes.</text>
</comment>
<dbReference type="InterPro" id="IPR000600">
    <property type="entry name" value="ROK"/>
</dbReference>
<dbReference type="InterPro" id="IPR043129">
    <property type="entry name" value="ATPase_NBD"/>
</dbReference>
<keyword evidence="3" id="KW-0859">Xylose metabolism</keyword>
<evidence type="ECO:0000256" key="1">
    <source>
        <dbReference type="ARBA" id="ARBA00002486"/>
    </source>
</evidence>
<sequence>MKDSSNILKNLSYEQKRIFNLVQKKGHMTKNEISKSTNIKLTTLKYIMEPLEKFKLIVESRLGESTGGRKPVLYDVNLSDFYIIGIDISIMYTQVSITDLKMNILYKDSFYMDSSFDPEKTVDKIVEIIDKCYVNLNLQDMKLLGIGLGSVGPLDIKNGIIKNPLDFYSSEWENVPIKQMLEKKLNCPVTIENGVNAAAIAEYFYGVGKGIENIAFFNCGIGIRTGTISSGNLIRSINDEEEAFSHMIIEVNIDQYRCRKFECIENYSSIKSMIKKLCEKIRDGRQTIINKSLENIDFDDICRAVEEKDELSIEIITEAASILGIGLANYIRLLNPKLVILSGPLIMKSELFYDLSIKSALEKLNHMKGKNIIFNRCGYFKKDAISVGAASMVIERCIDSGI</sequence>
<gene>
    <name evidence="4" type="primary">xylR1</name>
    <name evidence="4" type="ORF">CLPA_c06990</name>
    <name evidence="5" type="ORF">CP6013_02451</name>
</gene>
<dbReference type="eggNOG" id="COG1940">
    <property type="taxonomic scope" value="Bacteria"/>
</dbReference>
<dbReference type="PANTHER" id="PTHR18964:SF170">
    <property type="entry name" value="SUGAR KINASE"/>
    <property type="match status" value="1"/>
</dbReference>
<evidence type="ECO:0000256" key="3">
    <source>
        <dbReference type="ARBA" id="ARBA00022629"/>
    </source>
</evidence>
<dbReference type="SUPFAM" id="SSF53067">
    <property type="entry name" value="Actin-like ATPase domain"/>
    <property type="match status" value="1"/>
</dbReference>
<dbReference type="EMBL" id="JPGY02000001">
    <property type="protein sequence ID" value="KRU13203.1"/>
    <property type="molecule type" value="Genomic_DNA"/>
</dbReference>
<dbReference type="PANTHER" id="PTHR18964">
    <property type="entry name" value="ROK (REPRESSOR, ORF, KINASE) FAMILY"/>
    <property type="match status" value="1"/>
</dbReference>
<accession>A0A0H3J0D3</accession>
<reference evidence="5" key="2">
    <citation type="submission" date="2015-10" db="EMBL/GenBank/DDBJ databases">
        <title>Improved Draft Genome Sequence of Clostridium pasteurianum Strain ATCC 6013 (DSM 525) Using a Hybrid Next-Generation Sequencing Approach.</title>
        <authorList>
            <person name="Pyne M.E."/>
            <person name="Utturkar S.M."/>
            <person name="Brown S.D."/>
            <person name="Moo-Young M."/>
            <person name="Chung D.A."/>
            <person name="Chou P.C."/>
        </authorList>
    </citation>
    <scope>NUCLEOTIDE SEQUENCE</scope>
    <source>
        <strain evidence="5">ATCC 6013</strain>
    </source>
</reference>
<dbReference type="AlphaFoldDB" id="A0A0H3J0D3"/>
<dbReference type="Pfam" id="PF00480">
    <property type="entry name" value="ROK"/>
    <property type="match status" value="1"/>
</dbReference>
<reference evidence="5 6" key="3">
    <citation type="journal article" name="Genome Announc.">
        <title>Improved Draft Genome Sequence of Clostridium pasteurianum Strain ATCC 6013 (DSM 525) Using a Hybrid Next-Generation Sequencing Approach.</title>
        <authorList>
            <person name="Pyne M.E."/>
            <person name="Utturkar S."/>
            <person name="Brown S.D."/>
            <person name="Moo-Young M."/>
            <person name="Chung D.A."/>
            <person name="Chou C.P."/>
        </authorList>
    </citation>
    <scope>NUCLEOTIDE SEQUENCE [LARGE SCALE GENOMIC DNA]</scope>
    <source>
        <strain evidence="5 6">ATCC 6013</strain>
    </source>
</reference>
<dbReference type="Gene3D" id="3.30.420.40">
    <property type="match status" value="2"/>
</dbReference>